<dbReference type="OrthoDB" id="2019384at2759"/>
<sequence>MIGIRSNELLQWHIPLDIADLYGEFLSSTSYDDHKQFICNCSTSNTFGRYCEYSFKKDINTIEELIISTIKEKKTFYPKDRLLTCYDLENNTDRCLDYRDICDGELDTMNGDDELYCDQIETNICDENEFRCRNGFCIDRQFLFDGQGDCTDLTDEQTLLITKKYHNFQNCYEQATIDCDEHWCGREMISCGDGECILWNRRFWSGYDCSNSYTHLYNCELEERSDKIINYSITNNNGRCTMNITEFNDNNDQCLSMIKCAVTLHPSCKSINIFFAEGEDAYTRTYQLCRNRTLIDYALGATFLSPFVRAYHVPKQFEKYTSDFFSKMKVRQPDRLCLIGKSMCRGIQVIHNGSKCYPYDDIFERNYPFPPYDHFFCQSINYSVNYCVNTTFFYRCQTSGECISKYRLFDGFVDCFDASDEHDLEALNSLSPLFIRDRYNCTINVNSSNIVMRHFLGDGTNECFNGADEMSLSINWQEQQCFKSDDFACSLLRDLNNSNNEEQSTHILPFTNLCDSFWNLRNGSDEIDCDEWICEPGWIKQQSNLSRWSGNCINPQWKCNRIWDYTDGSDEYNCNRTEPYPIPDCLLLETNEIISLNVTNTIAGNGIVECSGGIDERVTFACNDGFPLNERFLCNDKITCLKPMYLCNHVIDCSTGEDESEFWCGQRPSLNTFACEKKRLACLERDDYGPCIPQEDRCHTERTSCLSSHQDDYMCIHPRKYNHIILKPFTSPEMQDPQSNVIPPWYCDRGLVVYRYDKLECLCPPSYFGHRCEKHSHRLTVIFTLNINIIKADLIRIIVLLINHNVTIDHVLITQEPSYTGKHRLYLNYPYFLYSNLRETFNNYIVQIRVYTVGHNLVRLLFVSQYPIKYSFLPAFRIAVVLRDTDNLLLRDQSYRSDSYEFILNGLENHDRQSPLICSCASNNWHNETDALSTTRILQLINYDIMKMHLKIERQHLFLKESDRVFYDDLHLPPIALLKVYDPVHFNIYLLYFHNNYSIIDLTEQNKTKCRHAKEFNLIPTNYSYQALLFVMKRYHRPCQQLKQENTVCFYDPQTYFCFCNATTHRSLCFSYNFKYDHCNECLNDGSCYAGEQKTDRKDFICRCAPCIYGALCEFRMDNLKYTFESLLILDLSSIDNSNKWYTAFLSISRSRFTNQTNLTRKHSRKQFIWPLFIILMIFICNGTEVIFHRLINDPRKPKHFVCTIEFPESDWRILETIFRFIMHLIPFLLNMYAVITIIRTVARSKANINKTSFLSEIWKQIKQYNEQLACPTLMIICSTPELLMALIVKCHEWDNVYRRSLMLAMHLLSFVPQMLTYNLFIHPSKTYKTTFVHNTRNEHILSTLIRTS</sequence>
<feature type="domain" description="EGF-like" evidence="9">
    <location>
        <begin position="1102"/>
        <end position="1113"/>
    </location>
</feature>
<accession>A0A814A7T9</accession>
<evidence type="ECO:0000256" key="7">
    <source>
        <dbReference type="PROSITE-ProRule" id="PRU00124"/>
    </source>
</evidence>
<evidence type="ECO:0000313" key="11">
    <source>
        <dbReference type="Proteomes" id="UP000663882"/>
    </source>
</evidence>
<name>A0A814A7T9_9BILA</name>
<evidence type="ECO:0000256" key="5">
    <source>
        <dbReference type="ARBA" id="ARBA00023136"/>
    </source>
</evidence>
<evidence type="ECO:0000256" key="8">
    <source>
        <dbReference type="SAM" id="Phobius"/>
    </source>
</evidence>
<dbReference type="Pfam" id="PF00057">
    <property type="entry name" value="Ldl_recept_a"/>
    <property type="match status" value="1"/>
</dbReference>
<feature type="transmembrane region" description="Helical" evidence="8">
    <location>
        <begin position="1301"/>
        <end position="1321"/>
    </location>
</feature>
<dbReference type="SMART" id="SM00192">
    <property type="entry name" value="LDLa"/>
    <property type="match status" value="4"/>
</dbReference>
<gene>
    <name evidence="10" type="ORF">RFH988_LOCUS9338</name>
</gene>
<keyword evidence="4 8" id="KW-1133">Transmembrane helix</keyword>
<dbReference type="EMBL" id="CAJNOO010000330">
    <property type="protein sequence ID" value="CAF0908102.1"/>
    <property type="molecule type" value="Genomic_DNA"/>
</dbReference>
<protein>
    <recommendedName>
        <fullName evidence="9">EGF-like domain-containing protein</fullName>
    </recommendedName>
</protein>
<feature type="transmembrane region" description="Helical" evidence="8">
    <location>
        <begin position="1221"/>
        <end position="1243"/>
    </location>
</feature>
<evidence type="ECO:0000313" key="10">
    <source>
        <dbReference type="EMBL" id="CAF0908102.1"/>
    </source>
</evidence>
<dbReference type="InterPro" id="IPR000742">
    <property type="entry name" value="EGF"/>
</dbReference>
<dbReference type="GO" id="GO:0016192">
    <property type="term" value="P:vesicle-mediated transport"/>
    <property type="evidence" value="ECO:0007669"/>
    <property type="project" value="UniProtKB-ARBA"/>
</dbReference>
<comment type="caution">
    <text evidence="10">The sequence shown here is derived from an EMBL/GenBank/DDBJ whole genome shotgun (WGS) entry which is preliminary data.</text>
</comment>
<dbReference type="SUPFAM" id="SSF57424">
    <property type="entry name" value="LDL receptor-like module"/>
    <property type="match status" value="3"/>
</dbReference>
<keyword evidence="3" id="KW-0677">Repeat</keyword>
<keyword evidence="2 8" id="KW-0812">Transmembrane</keyword>
<feature type="disulfide bond" evidence="7">
    <location>
        <begin position="125"/>
        <end position="137"/>
    </location>
</feature>
<evidence type="ECO:0000256" key="1">
    <source>
        <dbReference type="ARBA" id="ARBA00004167"/>
    </source>
</evidence>
<feature type="transmembrane region" description="Helical" evidence="8">
    <location>
        <begin position="1168"/>
        <end position="1192"/>
    </location>
</feature>
<dbReference type="PRINTS" id="PR00261">
    <property type="entry name" value="LDLRECEPTOR"/>
</dbReference>
<evidence type="ECO:0000256" key="2">
    <source>
        <dbReference type="ARBA" id="ARBA00022692"/>
    </source>
</evidence>
<dbReference type="PROSITE" id="PS50068">
    <property type="entry name" value="LDLRA_2"/>
    <property type="match status" value="2"/>
</dbReference>
<keyword evidence="5 8" id="KW-0472">Membrane</keyword>
<feature type="disulfide bond" evidence="7">
    <location>
        <begin position="132"/>
        <end position="150"/>
    </location>
</feature>
<keyword evidence="6 7" id="KW-1015">Disulfide bond</keyword>
<comment type="caution">
    <text evidence="7">Lacks conserved residue(s) required for the propagation of feature annotation.</text>
</comment>
<dbReference type="PROSITE" id="PS00022">
    <property type="entry name" value="EGF_1"/>
    <property type="match status" value="1"/>
</dbReference>
<dbReference type="InterPro" id="IPR002172">
    <property type="entry name" value="LDrepeatLR_classA_rpt"/>
</dbReference>
<organism evidence="10 11">
    <name type="scientific">Rotaria sordida</name>
    <dbReference type="NCBI Taxonomy" id="392033"/>
    <lineage>
        <taxon>Eukaryota</taxon>
        <taxon>Metazoa</taxon>
        <taxon>Spiralia</taxon>
        <taxon>Gnathifera</taxon>
        <taxon>Rotifera</taxon>
        <taxon>Eurotatoria</taxon>
        <taxon>Bdelloidea</taxon>
        <taxon>Philodinida</taxon>
        <taxon>Philodinidae</taxon>
        <taxon>Rotaria</taxon>
    </lineage>
</organism>
<evidence type="ECO:0000259" key="9">
    <source>
        <dbReference type="PROSITE" id="PS00022"/>
    </source>
</evidence>
<dbReference type="InterPro" id="IPR036055">
    <property type="entry name" value="LDL_receptor-like_sf"/>
</dbReference>
<evidence type="ECO:0000256" key="6">
    <source>
        <dbReference type="ARBA" id="ARBA00023157"/>
    </source>
</evidence>
<dbReference type="InterPro" id="IPR050685">
    <property type="entry name" value="LDLR"/>
</dbReference>
<dbReference type="GO" id="GO:0005886">
    <property type="term" value="C:plasma membrane"/>
    <property type="evidence" value="ECO:0007669"/>
    <property type="project" value="TreeGrafter"/>
</dbReference>
<evidence type="ECO:0000256" key="4">
    <source>
        <dbReference type="ARBA" id="ARBA00022989"/>
    </source>
</evidence>
<dbReference type="Proteomes" id="UP000663882">
    <property type="component" value="Unassembled WGS sequence"/>
</dbReference>
<proteinExistence type="predicted"/>
<dbReference type="Gene3D" id="4.10.400.10">
    <property type="entry name" value="Low-density Lipoprotein Receptor"/>
    <property type="match status" value="3"/>
</dbReference>
<reference evidence="10" key="1">
    <citation type="submission" date="2021-02" db="EMBL/GenBank/DDBJ databases">
        <authorList>
            <person name="Nowell W R."/>
        </authorList>
    </citation>
    <scope>NUCLEOTIDE SEQUENCE</scope>
</reference>
<comment type="subcellular location">
    <subcellularLocation>
        <location evidence="1">Membrane</location>
        <topology evidence="1">Single-pass membrane protein</topology>
    </subcellularLocation>
</comment>
<evidence type="ECO:0000256" key="3">
    <source>
        <dbReference type="ARBA" id="ARBA00022737"/>
    </source>
</evidence>
<dbReference type="CDD" id="cd00112">
    <property type="entry name" value="LDLa"/>
    <property type="match status" value="2"/>
</dbReference>
<dbReference type="PANTHER" id="PTHR24270">
    <property type="entry name" value="LOW-DENSITY LIPOPROTEIN RECEPTOR-RELATED"/>
    <property type="match status" value="1"/>
</dbReference>